<organism evidence="3 4">
    <name type="scientific">Allacma fusca</name>
    <dbReference type="NCBI Taxonomy" id="39272"/>
    <lineage>
        <taxon>Eukaryota</taxon>
        <taxon>Metazoa</taxon>
        <taxon>Ecdysozoa</taxon>
        <taxon>Arthropoda</taxon>
        <taxon>Hexapoda</taxon>
        <taxon>Collembola</taxon>
        <taxon>Symphypleona</taxon>
        <taxon>Sminthuridae</taxon>
        <taxon>Allacma</taxon>
    </lineage>
</organism>
<keyword evidence="2" id="KW-0812">Transmembrane</keyword>
<dbReference type="InterPro" id="IPR009125">
    <property type="entry name" value="ATPMK"/>
</dbReference>
<accession>A0A8J2Q2F7</accession>
<keyword evidence="4" id="KW-1185">Reference proteome</keyword>
<evidence type="ECO:0000256" key="1">
    <source>
        <dbReference type="SAM" id="MobiDB-lite"/>
    </source>
</evidence>
<evidence type="ECO:0000256" key="2">
    <source>
        <dbReference type="SAM" id="Phobius"/>
    </source>
</evidence>
<feature type="transmembrane region" description="Helical" evidence="2">
    <location>
        <begin position="29"/>
        <end position="48"/>
    </location>
</feature>
<dbReference type="OrthoDB" id="9435504at2759"/>
<proteinExistence type="predicted"/>
<dbReference type="AlphaFoldDB" id="A0A8J2Q2F7"/>
<protein>
    <submittedName>
        <fullName evidence="3">Uncharacterized protein</fullName>
    </submittedName>
</protein>
<evidence type="ECO:0000313" key="4">
    <source>
        <dbReference type="Proteomes" id="UP000708208"/>
    </source>
</evidence>
<evidence type="ECO:0000313" key="3">
    <source>
        <dbReference type="EMBL" id="CAG7838092.1"/>
    </source>
</evidence>
<feature type="region of interest" description="Disordered" evidence="1">
    <location>
        <begin position="52"/>
        <end position="76"/>
    </location>
</feature>
<comment type="caution">
    <text evidence="3">The sequence shown here is derived from an EMBL/GenBank/DDBJ whole genome shotgun (WGS) entry which is preliminary data.</text>
</comment>
<gene>
    <name evidence="3" type="ORF">AFUS01_LOCUS47102</name>
</gene>
<dbReference type="Proteomes" id="UP000708208">
    <property type="component" value="Unassembled WGS sequence"/>
</dbReference>
<keyword evidence="2" id="KW-0472">Membrane</keyword>
<dbReference type="EMBL" id="CAJVCH010571646">
    <property type="protein sequence ID" value="CAG7838092.1"/>
    <property type="molecule type" value="Genomic_DNA"/>
</dbReference>
<reference evidence="3" key="1">
    <citation type="submission" date="2021-06" db="EMBL/GenBank/DDBJ databases">
        <authorList>
            <person name="Hodson N. C."/>
            <person name="Mongue J. A."/>
            <person name="Jaron S. K."/>
        </authorList>
    </citation>
    <scope>NUCLEOTIDE SEQUENCE</scope>
</reference>
<sequence>MGEEGDPPEAKNLKGLSKHFNSVTRRGRANVALFTYTSVAAIGLYFYFKPKSPKATKVDDPKKLAPGTDSSCGCGN</sequence>
<keyword evidence="2" id="KW-1133">Transmembrane helix</keyword>
<dbReference type="Pfam" id="PF14960">
    <property type="entry name" value="ATP_synth_reg"/>
    <property type="match status" value="1"/>
</dbReference>
<name>A0A8J2Q2F7_9HEXA</name>